<protein>
    <submittedName>
        <fullName evidence="1">Uncharacterized protein</fullName>
    </submittedName>
</protein>
<organism evidence="1 2">
    <name type="scientific">Staphylococcus casei</name>
    <dbReference type="NCBI Taxonomy" id="201828"/>
    <lineage>
        <taxon>Bacteria</taxon>
        <taxon>Bacillati</taxon>
        <taxon>Bacillota</taxon>
        <taxon>Bacilli</taxon>
        <taxon>Bacillales</taxon>
        <taxon>Staphylococcaceae</taxon>
        <taxon>Staphylococcus</taxon>
    </lineage>
</organism>
<dbReference type="Proteomes" id="UP001468345">
    <property type="component" value="Chromosome"/>
</dbReference>
<accession>A0ABZ2WA35</accession>
<gene>
    <name evidence="1" type="ORF">SHJJP9002_000844</name>
</gene>
<dbReference type="EMBL" id="CP133006">
    <property type="protein sequence ID" value="WZG08942.1"/>
    <property type="molecule type" value="Genomic_DNA"/>
</dbReference>
<dbReference type="RefSeq" id="WP_341636874.1">
    <property type="nucleotide sequence ID" value="NZ_CP133006.1"/>
</dbReference>
<proteinExistence type="predicted"/>
<evidence type="ECO:0000313" key="2">
    <source>
        <dbReference type="Proteomes" id="UP001468345"/>
    </source>
</evidence>
<sequence length="149" mass="17772">MINNNEVKQSIKNHFEYLVVTNDIQPSMSIKKSTQRYFVDRYKPIALFRPCGRGSKLLVRFNENTLFTTKGLEKFQQYLNWQYISMDSRRGNDILALHPNDLDMASPKAVRTIVDYLQIYVYGDELFCKEVINDLNYMWRECREECFEC</sequence>
<reference evidence="1 2" key="1">
    <citation type="journal article" date="2024" name="ISME J.">
        <title>Staphylococcus epidermidis bacteriocin A37 kills natural competitors with a unique mechanism of action.</title>
        <authorList>
            <person name="Puls J.S."/>
            <person name="Winnerling B."/>
            <person name="Power J.J."/>
            <person name="Kruger A.M."/>
            <person name="Brajtenbach D."/>
            <person name="Johnson M."/>
            <person name="Bilici K."/>
            <person name="Camus L."/>
            <person name="Fliesswasser T."/>
            <person name="Schneider T."/>
            <person name="Sahl H.G."/>
            <person name="Ghosal D."/>
            <person name="Kubitscheck U."/>
            <person name="Heilbronner S."/>
            <person name="Grein F."/>
        </authorList>
    </citation>
    <scope>NUCLEOTIDE SEQUENCE [LARGE SCALE GENOMIC DNA]</scope>
    <source>
        <strain evidence="1 2">SCK7</strain>
    </source>
</reference>
<name>A0ABZ2WA35_9STAP</name>
<keyword evidence="2" id="KW-1185">Reference proteome</keyword>
<evidence type="ECO:0000313" key="1">
    <source>
        <dbReference type="EMBL" id="WZG08942.1"/>
    </source>
</evidence>